<reference evidence="2" key="1">
    <citation type="submission" date="2020-12" db="EMBL/GenBank/DDBJ databases">
        <authorList>
            <person name="Iha C."/>
        </authorList>
    </citation>
    <scope>NUCLEOTIDE SEQUENCE</scope>
</reference>
<feature type="domain" description="Band 7" evidence="1">
    <location>
        <begin position="3"/>
        <end position="163"/>
    </location>
</feature>
<evidence type="ECO:0000259" key="1">
    <source>
        <dbReference type="SMART" id="SM00244"/>
    </source>
</evidence>
<keyword evidence="3" id="KW-1185">Reference proteome</keyword>
<accession>A0A8S1J979</accession>
<dbReference type="InterPro" id="IPR001107">
    <property type="entry name" value="Band_7"/>
</dbReference>
<dbReference type="CDD" id="cd03407">
    <property type="entry name" value="SPFH_like_u4"/>
    <property type="match status" value="1"/>
</dbReference>
<protein>
    <recommendedName>
        <fullName evidence="1">Band 7 domain-containing protein</fullName>
    </recommendedName>
</protein>
<dbReference type="Pfam" id="PF01145">
    <property type="entry name" value="Band_7"/>
    <property type="match status" value="1"/>
</dbReference>
<dbReference type="EMBL" id="CAJHUC010001909">
    <property type="protein sequence ID" value="CAD7702681.1"/>
    <property type="molecule type" value="Genomic_DNA"/>
</dbReference>
<dbReference type="AlphaFoldDB" id="A0A8S1J979"/>
<dbReference type="PANTHER" id="PTHR43327:SF10">
    <property type="entry name" value="STOMATIN-LIKE PROTEIN 2, MITOCHONDRIAL"/>
    <property type="match status" value="1"/>
</dbReference>
<evidence type="ECO:0000313" key="3">
    <source>
        <dbReference type="Proteomes" id="UP000708148"/>
    </source>
</evidence>
<dbReference type="InterPro" id="IPR036013">
    <property type="entry name" value="Band_7/SPFH_dom_sf"/>
</dbReference>
<gene>
    <name evidence="2" type="ORF">OSTQU699_LOCUS8038</name>
</gene>
<dbReference type="InterPro" id="IPR050710">
    <property type="entry name" value="Band7/mec-2_domain"/>
</dbReference>
<name>A0A8S1J979_9CHLO</name>
<evidence type="ECO:0000313" key="2">
    <source>
        <dbReference type="EMBL" id="CAD7702681.1"/>
    </source>
</evidence>
<dbReference type="Gene3D" id="3.30.479.30">
    <property type="entry name" value="Band 7 domain"/>
    <property type="match status" value="1"/>
</dbReference>
<dbReference type="Proteomes" id="UP000708148">
    <property type="component" value="Unassembled WGS sequence"/>
</dbReference>
<comment type="caution">
    <text evidence="2">The sequence shown here is derived from an EMBL/GenBank/DDBJ whole genome shotgun (WGS) entry which is preliminary data.</text>
</comment>
<dbReference type="OrthoDB" id="434619at2759"/>
<sequence>MGLCCSCVDQGSVGIVERFGKFRRVAHPGFNCICCCLGEYSAGLLNMRIQQLDVGCETKTRDNVFVKIIISVQYQVVKENIYDAFYKLTDSTTQIRSYVFDVVRATVPKMDLDDVFSSKEEIAMDVKNGLTKAMGSFGFIIIQTLVTDIEPAHEVKESMNKINASKRLREAAVQTAEAEKVKVIKAAEAEAEAKFLAGQGIARQRQAIVNGLRESVVAFSADVHDITNREVMEMMMMTQYFDTMKDIGATGRSSSVFIPHSPAAVSDVAEQIRNGFLQGAVPRH</sequence>
<proteinExistence type="predicted"/>
<dbReference type="SMART" id="SM00244">
    <property type="entry name" value="PHB"/>
    <property type="match status" value="1"/>
</dbReference>
<dbReference type="PANTHER" id="PTHR43327">
    <property type="entry name" value="STOMATIN-LIKE PROTEIN 2, MITOCHONDRIAL"/>
    <property type="match status" value="1"/>
</dbReference>
<organism evidence="2 3">
    <name type="scientific">Ostreobium quekettii</name>
    <dbReference type="NCBI Taxonomy" id="121088"/>
    <lineage>
        <taxon>Eukaryota</taxon>
        <taxon>Viridiplantae</taxon>
        <taxon>Chlorophyta</taxon>
        <taxon>core chlorophytes</taxon>
        <taxon>Ulvophyceae</taxon>
        <taxon>TCBD clade</taxon>
        <taxon>Bryopsidales</taxon>
        <taxon>Ostreobineae</taxon>
        <taxon>Ostreobiaceae</taxon>
        <taxon>Ostreobium</taxon>
    </lineage>
</organism>
<dbReference type="SUPFAM" id="SSF117892">
    <property type="entry name" value="Band 7/SPFH domain"/>
    <property type="match status" value="1"/>
</dbReference>